<dbReference type="KEGG" id="stsi:A4E84_31605"/>
<keyword evidence="3" id="KW-1185">Reference proteome</keyword>
<dbReference type="AlphaFoldDB" id="A0A143C8V9"/>
<evidence type="ECO:0000313" key="2">
    <source>
        <dbReference type="EMBL" id="AMW13659.1"/>
    </source>
</evidence>
<protein>
    <submittedName>
        <fullName evidence="2">Uncharacterized protein</fullName>
    </submittedName>
</protein>
<name>A0A143C8V9_9ACTN</name>
<reference evidence="3" key="1">
    <citation type="submission" date="2016-04" db="EMBL/GenBank/DDBJ databases">
        <authorList>
            <person name="Zhang B."/>
        </authorList>
    </citation>
    <scope>NUCLEOTIDE SEQUENCE [LARGE SCALE GENOMIC DNA]</scope>
    <source>
        <strain evidence="3">S10</strain>
    </source>
</reference>
<evidence type="ECO:0000313" key="3">
    <source>
        <dbReference type="Proteomes" id="UP000076096"/>
    </source>
</evidence>
<feature type="region of interest" description="Disordered" evidence="1">
    <location>
        <begin position="1"/>
        <end position="23"/>
    </location>
</feature>
<sequence length="72" mass="8441">MEPAGGERSHRGRRARIRREERLDGDLVERDVPGRAEHRRGGQQREFAAHVGGAVLRLRERPRVHHHRARLR</sequence>
<dbReference type="Proteomes" id="UP000076096">
    <property type="component" value="Chromosome"/>
</dbReference>
<proteinExistence type="predicted"/>
<dbReference type="STRING" id="1783515.A4E84_31605"/>
<organism evidence="2 3">
    <name type="scientific">Streptomyces qaidamensis</name>
    <dbReference type="NCBI Taxonomy" id="1783515"/>
    <lineage>
        <taxon>Bacteria</taxon>
        <taxon>Bacillati</taxon>
        <taxon>Actinomycetota</taxon>
        <taxon>Actinomycetes</taxon>
        <taxon>Kitasatosporales</taxon>
        <taxon>Streptomycetaceae</taxon>
        <taxon>Streptomyces</taxon>
        <taxon>Streptomyces aurantiacus group</taxon>
    </lineage>
</organism>
<dbReference type="EMBL" id="CP015098">
    <property type="protein sequence ID" value="AMW13659.1"/>
    <property type="molecule type" value="Genomic_DNA"/>
</dbReference>
<gene>
    <name evidence="2" type="ORF">A4E84_31605</name>
</gene>
<evidence type="ECO:0000256" key="1">
    <source>
        <dbReference type="SAM" id="MobiDB-lite"/>
    </source>
</evidence>
<accession>A0A143C8V9</accession>